<protein>
    <submittedName>
        <fullName evidence="8">Threonine/homoserine efflux transporter RhtA</fullName>
    </submittedName>
</protein>
<feature type="domain" description="EamA" evidence="7">
    <location>
        <begin position="180"/>
        <end position="322"/>
    </location>
</feature>
<feature type="transmembrane region" description="Helical" evidence="6">
    <location>
        <begin position="209"/>
        <end position="234"/>
    </location>
</feature>
<dbReference type="InterPro" id="IPR037185">
    <property type="entry name" value="EmrE-like"/>
</dbReference>
<name>A0A4Y3UHE4_9MICO</name>
<dbReference type="AlphaFoldDB" id="A0A4Y3UHE4"/>
<dbReference type="InterPro" id="IPR000620">
    <property type="entry name" value="EamA_dom"/>
</dbReference>
<comment type="similarity">
    <text evidence="2">Belongs to the EamA transporter family.</text>
</comment>
<feature type="transmembrane region" description="Helical" evidence="6">
    <location>
        <begin position="36"/>
        <end position="54"/>
    </location>
</feature>
<dbReference type="PANTHER" id="PTHR32322:SF2">
    <property type="entry name" value="EAMA DOMAIN-CONTAINING PROTEIN"/>
    <property type="match status" value="1"/>
</dbReference>
<keyword evidence="4 6" id="KW-1133">Transmembrane helix</keyword>
<evidence type="ECO:0000256" key="6">
    <source>
        <dbReference type="SAM" id="Phobius"/>
    </source>
</evidence>
<proteinExistence type="inferred from homology"/>
<evidence type="ECO:0000256" key="1">
    <source>
        <dbReference type="ARBA" id="ARBA00004141"/>
    </source>
</evidence>
<dbReference type="PANTHER" id="PTHR32322">
    <property type="entry name" value="INNER MEMBRANE TRANSPORTER"/>
    <property type="match status" value="1"/>
</dbReference>
<reference evidence="8 9" key="1">
    <citation type="submission" date="2019-06" db="EMBL/GenBank/DDBJ databases">
        <title>Sequencing the genomes of 1000 actinobacteria strains.</title>
        <authorList>
            <person name="Klenk H.-P."/>
        </authorList>
    </citation>
    <scope>NUCLEOTIDE SEQUENCE [LARGE SCALE GENOMIC DNA]</scope>
    <source>
        <strain evidence="8 9">DSM 20427</strain>
    </source>
</reference>
<evidence type="ECO:0000256" key="3">
    <source>
        <dbReference type="ARBA" id="ARBA00022692"/>
    </source>
</evidence>
<keyword evidence="9" id="KW-1185">Reference proteome</keyword>
<sequence>MTQTAPIEIIASTSPALPLPVNAPGTRPIARHRTGGIVIAVVSALAFSSSGPLVKPLLGAGWSLSAALLVRMGLAGLILSPALIAAVRRERSFLRRHWRSLLAFGLIPVAGCQLLFFSAMQRMPVAVALLIQYLAPVLLVGFVWLRTRRAPSRLVLIGSVVAVVGLVLVVDVSGARFDLLGTLLALGAAVTVCVYFTMSERTGDDLPPLALAAGGLIIGALTMAVVAAVGAIPFAAPAVTVTFRGIDVPGILPILWVGAVATTLGYALGVMAVPRVGSRLASFIGLSEVLFALGFAWLLLGETLAPIQFVGGVVLLAGVVLVRLDAAEADALTARGAPTPESAGSGSRSPRP</sequence>
<evidence type="ECO:0000256" key="5">
    <source>
        <dbReference type="ARBA" id="ARBA00023136"/>
    </source>
</evidence>
<feature type="transmembrane region" description="Helical" evidence="6">
    <location>
        <begin position="154"/>
        <end position="173"/>
    </location>
</feature>
<keyword evidence="3 6" id="KW-0812">Transmembrane</keyword>
<dbReference type="Pfam" id="PF00892">
    <property type="entry name" value="EamA"/>
    <property type="match status" value="2"/>
</dbReference>
<feature type="transmembrane region" description="Helical" evidence="6">
    <location>
        <begin position="98"/>
        <end position="119"/>
    </location>
</feature>
<feature type="transmembrane region" description="Helical" evidence="6">
    <location>
        <begin position="60"/>
        <end position="86"/>
    </location>
</feature>
<keyword evidence="5 6" id="KW-0472">Membrane</keyword>
<feature type="transmembrane region" description="Helical" evidence="6">
    <location>
        <begin position="179"/>
        <end position="197"/>
    </location>
</feature>
<comment type="subcellular location">
    <subcellularLocation>
        <location evidence="1">Membrane</location>
        <topology evidence="1">Multi-pass membrane protein</topology>
    </subcellularLocation>
</comment>
<organism evidence="8 9">
    <name type="scientific">Microbacterium lacticum</name>
    <dbReference type="NCBI Taxonomy" id="33885"/>
    <lineage>
        <taxon>Bacteria</taxon>
        <taxon>Bacillati</taxon>
        <taxon>Actinomycetota</taxon>
        <taxon>Actinomycetes</taxon>
        <taxon>Micrococcales</taxon>
        <taxon>Microbacteriaceae</taxon>
        <taxon>Microbacterium</taxon>
    </lineage>
</organism>
<feature type="domain" description="EamA" evidence="7">
    <location>
        <begin position="36"/>
        <end position="170"/>
    </location>
</feature>
<feature type="transmembrane region" description="Helical" evidence="6">
    <location>
        <begin position="254"/>
        <end position="273"/>
    </location>
</feature>
<feature type="transmembrane region" description="Helical" evidence="6">
    <location>
        <begin position="125"/>
        <end position="145"/>
    </location>
</feature>
<dbReference type="SUPFAM" id="SSF103481">
    <property type="entry name" value="Multidrug resistance efflux transporter EmrE"/>
    <property type="match status" value="2"/>
</dbReference>
<dbReference type="Proteomes" id="UP000319804">
    <property type="component" value="Unassembled WGS sequence"/>
</dbReference>
<accession>A0A4Y3UHE4</accession>
<feature type="transmembrane region" description="Helical" evidence="6">
    <location>
        <begin position="306"/>
        <end position="324"/>
    </location>
</feature>
<dbReference type="InterPro" id="IPR050638">
    <property type="entry name" value="AA-Vitamin_Transporters"/>
</dbReference>
<evidence type="ECO:0000256" key="4">
    <source>
        <dbReference type="ARBA" id="ARBA00022989"/>
    </source>
</evidence>
<comment type="caution">
    <text evidence="8">The sequence shown here is derived from an EMBL/GenBank/DDBJ whole genome shotgun (WGS) entry which is preliminary data.</text>
</comment>
<dbReference type="EMBL" id="VFPS01000001">
    <property type="protein sequence ID" value="TQN00657.1"/>
    <property type="molecule type" value="Genomic_DNA"/>
</dbReference>
<feature type="transmembrane region" description="Helical" evidence="6">
    <location>
        <begin position="280"/>
        <end position="300"/>
    </location>
</feature>
<gene>
    <name evidence="8" type="ORF">FHX68_0768</name>
</gene>
<evidence type="ECO:0000313" key="8">
    <source>
        <dbReference type="EMBL" id="TQN00657.1"/>
    </source>
</evidence>
<dbReference type="GO" id="GO:0016020">
    <property type="term" value="C:membrane"/>
    <property type="evidence" value="ECO:0007669"/>
    <property type="project" value="UniProtKB-SubCell"/>
</dbReference>
<evidence type="ECO:0000259" key="7">
    <source>
        <dbReference type="Pfam" id="PF00892"/>
    </source>
</evidence>
<evidence type="ECO:0000256" key="2">
    <source>
        <dbReference type="ARBA" id="ARBA00007362"/>
    </source>
</evidence>
<evidence type="ECO:0000313" key="9">
    <source>
        <dbReference type="Proteomes" id="UP000319804"/>
    </source>
</evidence>